<protein>
    <submittedName>
        <fullName evidence="1">Uncharacterized protein</fullName>
    </submittedName>
</protein>
<name>X1R469_9ZZZZ</name>
<gene>
    <name evidence="1" type="ORF">S12H4_07873</name>
</gene>
<comment type="caution">
    <text evidence="1">The sequence shown here is derived from an EMBL/GenBank/DDBJ whole genome shotgun (WGS) entry which is preliminary data.</text>
</comment>
<reference evidence="1" key="1">
    <citation type="journal article" date="2014" name="Front. Microbiol.">
        <title>High frequency of phylogenetically diverse reductive dehalogenase-homologous genes in deep subseafloor sedimentary metagenomes.</title>
        <authorList>
            <person name="Kawai M."/>
            <person name="Futagami T."/>
            <person name="Toyoda A."/>
            <person name="Takaki Y."/>
            <person name="Nishi S."/>
            <person name="Hori S."/>
            <person name="Arai W."/>
            <person name="Tsubouchi T."/>
            <person name="Morono Y."/>
            <person name="Uchiyama I."/>
            <person name="Ito T."/>
            <person name="Fujiyama A."/>
            <person name="Inagaki F."/>
            <person name="Takami H."/>
        </authorList>
    </citation>
    <scope>NUCLEOTIDE SEQUENCE</scope>
    <source>
        <strain evidence="1">Expedition CK06-06</strain>
    </source>
</reference>
<dbReference type="AlphaFoldDB" id="X1R469"/>
<evidence type="ECO:0000313" key="1">
    <source>
        <dbReference type="EMBL" id="GAI61876.1"/>
    </source>
</evidence>
<accession>X1R469</accession>
<proteinExistence type="predicted"/>
<organism evidence="1">
    <name type="scientific">marine sediment metagenome</name>
    <dbReference type="NCBI Taxonomy" id="412755"/>
    <lineage>
        <taxon>unclassified sequences</taxon>
        <taxon>metagenomes</taxon>
        <taxon>ecological metagenomes</taxon>
    </lineage>
</organism>
<dbReference type="EMBL" id="BARW01002973">
    <property type="protein sequence ID" value="GAI61876.1"/>
    <property type="molecule type" value="Genomic_DNA"/>
</dbReference>
<feature type="non-terminal residue" evidence="1">
    <location>
        <position position="1"/>
    </location>
</feature>
<sequence length="120" mass="13899">SYADVYNEGVDLCYEGKLLYDLGYVYFHADEYELAALEFAKSSNKFELAEMKFRVAMNLTTDEDERAAANNARLNCQYLKLGTRSMMDASLHFYDKKYQEASEEIKQANEYFNKSANYGN</sequence>